<reference evidence="2" key="1">
    <citation type="submission" date="2019-08" db="EMBL/GenBank/DDBJ databases">
        <authorList>
            <person name="Kucharzyk K."/>
            <person name="Murdoch R.W."/>
            <person name="Higgins S."/>
            <person name="Loffler F."/>
        </authorList>
    </citation>
    <scope>NUCLEOTIDE SEQUENCE</scope>
</reference>
<protein>
    <submittedName>
        <fullName evidence="2">Uncharacterized protein</fullName>
    </submittedName>
</protein>
<organism evidence="2">
    <name type="scientific">bioreactor metagenome</name>
    <dbReference type="NCBI Taxonomy" id="1076179"/>
    <lineage>
        <taxon>unclassified sequences</taxon>
        <taxon>metagenomes</taxon>
        <taxon>ecological metagenomes</taxon>
    </lineage>
</organism>
<dbReference type="EMBL" id="VSSQ01135174">
    <property type="protein sequence ID" value="MPN60212.1"/>
    <property type="molecule type" value="Genomic_DNA"/>
</dbReference>
<evidence type="ECO:0000256" key="1">
    <source>
        <dbReference type="SAM" id="Phobius"/>
    </source>
</evidence>
<proteinExistence type="predicted"/>
<gene>
    <name evidence="2" type="ORF">SDC9_207937</name>
</gene>
<comment type="caution">
    <text evidence="2">The sequence shown here is derived from an EMBL/GenBank/DDBJ whole genome shotgun (WGS) entry which is preliminary data.</text>
</comment>
<evidence type="ECO:0000313" key="2">
    <source>
        <dbReference type="EMBL" id="MPN60212.1"/>
    </source>
</evidence>
<keyword evidence="1" id="KW-1133">Transmembrane helix</keyword>
<feature type="transmembrane region" description="Helical" evidence="1">
    <location>
        <begin position="51"/>
        <end position="73"/>
    </location>
</feature>
<sequence>MLIPNKIAPESSCGLVPKINITILETTYMIGLYKIRTHITPVTLNTVWANAALFADVLATVAAMFAVIVVPIFSPSTIAAAISNGSQP</sequence>
<accession>A0A645JAR5</accession>
<name>A0A645JAR5_9ZZZZ</name>
<keyword evidence="1" id="KW-0472">Membrane</keyword>
<keyword evidence="1" id="KW-0812">Transmembrane</keyword>
<dbReference type="AlphaFoldDB" id="A0A645JAR5"/>